<protein>
    <recommendedName>
        <fullName evidence="4">Secreted protein</fullName>
    </recommendedName>
</protein>
<dbReference type="Proteomes" id="UP001497522">
    <property type="component" value="Chromosome 2"/>
</dbReference>
<feature type="signal peptide" evidence="1">
    <location>
        <begin position="1"/>
        <end position="24"/>
    </location>
</feature>
<accession>A0ABP1B6Z0</accession>
<keyword evidence="1" id="KW-0732">Signal</keyword>
<reference evidence="2 3" key="1">
    <citation type="submission" date="2024-03" db="EMBL/GenBank/DDBJ databases">
        <authorList>
            <consortium name="ELIXIR-Norway"/>
            <consortium name="Elixir Norway"/>
        </authorList>
    </citation>
    <scope>NUCLEOTIDE SEQUENCE [LARGE SCALE GENOMIC DNA]</scope>
</reference>
<proteinExistence type="predicted"/>
<organism evidence="2 3">
    <name type="scientific">Sphagnum jensenii</name>
    <dbReference type="NCBI Taxonomy" id="128206"/>
    <lineage>
        <taxon>Eukaryota</taxon>
        <taxon>Viridiplantae</taxon>
        <taxon>Streptophyta</taxon>
        <taxon>Embryophyta</taxon>
        <taxon>Bryophyta</taxon>
        <taxon>Sphagnophytina</taxon>
        <taxon>Sphagnopsida</taxon>
        <taxon>Sphagnales</taxon>
        <taxon>Sphagnaceae</taxon>
        <taxon>Sphagnum</taxon>
    </lineage>
</organism>
<feature type="chain" id="PRO_5046020898" description="Secreted protein" evidence="1">
    <location>
        <begin position="25"/>
        <end position="103"/>
    </location>
</feature>
<evidence type="ECO:0008006" key="4">
    <source>
        <dbReference type="Google" id="ProtNLM"/>
    </source>
</evidence>
<keyword evidence="3" id="KW-1185">Reference proteome</keyword>
<evidence type="ECO:0000313" key="3">
    <source>
        <dbReference type="Proteomes" id="UP001497522"/>
    </source>
</evidence>
<name>A0ABP1B6Z0_9BRYO</name>
<evidence type="ECO:0000256" key="1">
    <source>
        <dbReference type="SAM" id="SignalP"/>
    </source>
</evidence>
<dbReference type="EMBL" id="OZ023703">
    <property type="protein sequence ID" value="CAK9870910.1"/>
    <property type="molecule type" value="Genomic_DNA"/>
</dbReference>
<sequence length="103" mass="11846">MTSSSATSHLSFLVFGILRTVALTIDVGCVKYHEQEDEATDGAPNQSKSQVWPLLSPVIKGWRGLAHYRTWTRRRILQKEYNLTLVHQFELPLIRNVKLQKII</sequence>
<evidence type="ECO:0000313" key="2">
    <source>
        <dbReference type="EMBL" id="CAK9870910.1"/>
    </source>
</evidence>
<gene>
    <name evidence="2" type="ORF">CSSPJE1EN2_LOCUS13578</name>
</gene>